<sequence length="163" mass="17795">MTSISGRILTIGELTRDRVATLCDSPDPEIRAVARLYRDRPGRYPMAFVLLFDDVLGGLVVSRLDQGTATADVDLLSYASDHSVVAVKLVAQQIVPILTKRVRTLRRISCAIRDDDDVAANGLAAAGFESEGWAPPYLWDDVGAAGAHREMWTYFVDSSDVTP</sequence>
<proteinExistence type="predicted"/>
<comment type="caution">
    <text evidence="1">The sequence shown here is derived from an EMBL/GenBank/DDBJ whole genome shotgun (WGS) entry which is preliminary data.</text>
</comment>
<evidence type="ECO:0000313" key="2">
    <source>
        <dbReference type="Proteomes" id="UP000655868"/>
    </source>
</evidence>
<protein>
    <submittedName>
        <fullName evidence="1">Uncharacterized protein</fullName>
    </submittedName>
</protein>
<dbReference type="Proteomes" id="UP000655868">
    <property type="component" value="Unassembled WGS sequence"/>
</dbReference>
<reference evidence="1" key="1">
    <citation type="submission" date="2020-12" db="EMBL/GenBank/DDBJ databases">
        <title>Antrihabitans popcorni sp. nov. and Antrihabitans auranticaus sp. nov., isolated from a larva cave.</title>
        <authorList>
            <person name="Lee S.D."/>
            <person name="Kim I.S."/>
        </authorList>
    </citation>
    <scope>NUCLEOTIDE SEQUENCE</scope>
    <source>
        <strain evidence="1">YC3-6</strain>
    </source>
</reference>
<dbReference type="RefSeq" id="WP_199705359.1">
    <property type="nucleotide sequence ID" value="NZ_JAEMNV010000005.1"/>
</dbReference>
<dbReference type="EMBL" id="JAEMNV010000005">
    <property type="protein sequence ID" value="MBJ8340466.1"/>
    <property type="molecule type" value="Genomic_DNA"/>
</dbReference>
<keyword evidence="2" id="KW-1185">Reference proteome</keyword>
<gene>
    <name evidence="1" type="ORF">JGU71_16360</name>
</gene>
<accession>A0A934NS48</accession>
<organism evidence="1 2">
    <name type="scientific">Antrihabitans stalagmiti</name>
    <dbReference type="NCBI Taxonomy" id="2799499"/>
    <lineage>
        <taxon>Bacteria</taxon>
        <taxon>Bacillati</taxon>
        <taxon>Actinomycetota</taxon>
        <taxon>Actinomycetes</taxon>
        <taxon>Mycobacteriales</taxon>
        <taxon>Nocardiaceae</taxon>
        <taxon>Antrihabitans</taxon>
    </lineage>
</organism>
<evidence type="ECO:0000313" key="1">
    <source>
        <dbReference type="EMBL" id="MBJ8340466.1"/>
    </source>
</evidence>
<dbReference type="AlphaFoldDB" id="A0A934NS48"/>
<name>A0A934NS48_9NOCA</name>